<dbReference type="RefSeq" id="WP_317136850.1">
    <property type="nucleotide sequence ID" value="NZ_CP043875.1"/>
</dbReference>
<reference evidence="1 2" key="1">
    <citation type="submission" date="2019-09" db="EMBL/GenBank/DDBJ databases">
        <title>The complete genome of Methanoplanus sp. FWC-SCC4.</title>
        <authorList>
            <person name="Chen S.-C."/>
            <person name="Zhou Y.-Z."/>
            <person name="Lai M.-C."/>
        </authorList>
    </citation>
    <scope>NUCLEOTIDE SEQUENCE [LARGE SCALE GENOMIC DNA]</scope>
    <source>
        <strain evidence="1 2">FWC-SCC4</strain>
    </source>
</reference>
<dbReference type="InterPro" id="IPR056131">
    <property type="entry name" value="DUF7714"/>
</dbReference>
<dbReference type="Pfam" id="PF24830">
    <property type="entry name" value="DUF7714"/>
    <property type="match status" value="1"/>
</dbReference>
<dbReference type="Proteomes" id="UP001301797">
    <property type="component" value="Chromosome"/>
</dbReference>
<name>A0AA97FAE9_9EURY</name>
<proteinExistence type="predicted"/>
<dbReference type="KEGG" id="mefw:F1737_00600"/>
<dbReference type="GeneID" id="85228623"/>
<accession>A0AA97FAE9</accession>
<organism evidence="1 2">
    <name type="scientific">Methanochimaera problematica</name>
    <dbReference type="NCBI Taxonomy" id="2609417"/>
    <lineage>
        <taxon>Archaea</taxon>
        <taxon>Methanobacteriati</taxon>
        <taxon>Methanobacteriota</taxon>
        <taxon>Stenosarchaea group</taxon>
        <taxon>Methanomicrobia</taxon>
        <taxon>Methanomicrobiales</taxon>
        <taxon>Methanomicrobiaceae</taxon>
        <taxon>Methanochimaera</taxon>
    </lineage>
</organism>
<protein>
    <submittedName>
        <fullName evidence="1">Uncharacterized protein</fullName>
    </submittedName>
</protein>
<evidence type="ECO:0000313" key="1">
    <source>
        <dbReference type="EMBL" id="WOF15282.1"/>
    </source>
</evidence>
<keyword evidence="2" id="KW-1185">Reference proteome</keyword>
<gene>
    <name evidence="1" type="ORF">F1737_00600</name>
</gene>
<sequence length="271" mass="30612">MIFPKQCKETGFASGKPLGDRVYFLSRYIVKETPFGYEVLEIEQKPGTGLLREVKSVKTLASADETYLYPERVVLHNRAELIRIAESTQKKCTIFTGIDDHMTFVIDPDTDSLLRVFVYDVMPPRPNLSETIKSLEKTGIFGELEIEFVHHIKDIKKIEADVYPCKASGFDVTLDSDRLSGGETVAGCLTARQFLAECYDGEFVVENICPADEAQKPENRTINEPWIARCCRIEKCGLVTDNTTGVVVHWGSSPKQIADSIFELLEEYKKR</sequence>
<dbReference type="AlphaFoldDB" id="A0AA97FAE9"/>
<evidence type="ECO:0000313" key="2">
    <source>
        <dbReference type="Proteomes" id="UP001301797"/>
    </source>
</evidence>
<dbReference type="EMBL" id="CP043875">
    <property type="protein sequence ID" value="WOF15282.1"/>
    <property type="molecule type" value="Genomic_DNA"/>
</dbReference>